<dbReference type="EMBL" id="CAEY01001020">
    <property type="status" value="NOT_ANNOTATED_CDS"/>
    <property type="molecule type" value="Genomic_DNA"/>
</dbReference>
<evidence type="ECO:0000313" key="2">
    <source>
        <dbReference type="Proteomes" id="UP000015104"/>
    </source>
</evidence>
<keyword evidence="2" id="KW-1185">Reference proteome</keyword>
<dbReference type="Proteomes" id="UP000015104">
    <property type="component" value="Unassembled WGS sequence"/>
</dbReference>
<name>T1L3G4_TETUR</name>
<dbReference type="HOGENOM" id="CLU_2852554_0_0_1"/>
<reference evidence="2" key="1">
    <citation type="submission" date="2011-08" db="EMBL/GenBank/DDBJ databases">
        <authorList>
            <person name="Rombauts S."/>
        </authorList>
    </citation>
    <scope>NUCLEOTIDE SEQUENCE</scope>
    <source>
        <strain evidence="2">London</strain>
    </source>
</reference>
<sequence length="65" mass="7695">MFHLHIVGKYLNENLDNDDSKFNEFDIQLINLKLKRKRIRTGVEILLSIVGLHSRTQLVSIWFTI</sequence>
<dbReference type="EnsemblMetazoa" id="tetur35g01430.1">
    <property type="protein sequence ID" value="tetur35g01430.1"/>
    <property type="gene ID" value="tetur35g01430"/>
</dbReference>
<dbReference type="AlphaFoldDB" id="T1L3G4"/>
<organism evidence="1 2">
    <name type="scientific">Tetranychus urticae</name>
    <name type="common">Two-spotted spider mite</name>
    <dbReference type="NCBI Taxonomy" id="32264"/>
    <lineage>
        <taxon>Eukaryota</taxon>
        <taxon>Metazoa</taxon>
        <taxon>Ecdysozoa</taxon>
        <taxon>Arthropoda</taxon>
        <taxon>Chelicerata</taxon>
        <taxon>Arachnida</taxon>
        <taxon>Acari</taxon>
        <taxon>Acariformes</taxon>
        <taxon>Trombidiformes</taxon>
        <taxon>Prostigmata</taxon>
        <taxon>Eleutherengona</taxon>
        <taxon>Raphignathae</taxon>
        <taxon>Tetranychoidea</taxon>
        <taxon>Tetranychidae</taxon>
        <taxon>Tetranychus</taxon>
    </lineage>
</organism>
<accession>T1L3G4</accession>
<reference evidence="1" key="2">
    <citation type="submission" date="2015-06" db="UniProtKB">
        <authorList>
            <consortium name="EnsemblMetazoa"/>
        </authorList>
    </citation>
    <scope>IDENTIFICATION</scope>
</reference>
<protein>
    <submittedName>
        <fullName evidence="1">Uncharacterized protein</fullName>
    </submittedName>
</protein>
<proteinExistence type="predicted"/>
<evidence type="ECO:0000313" key="1">
    <source>
        <dbReference type="EnsemblMetazoa" id="tetur35g01430.1"/>
    </source>
</evidence>